<organism evidence="1 2">
    <name type="scientific">Gigaspora margarita</name>
    <dbReference type="NCBI Taxonomy" id="4874"/>
    <lineage>
        <taxon>Eukaryota</taxon>
        <taxon>Fungi</taxon>
        <taxon>Fungi incertae sedis</taxon>
        <taxon>Mucoromycota</taxon>
        <taxon>Glomeromycotina</taxon>
        <taxon>Glomeromycetes</taxon>
        <taxon>Diversisporales</taxon>
        <taxon>Gigasporaceae</taxon>
        <taxon>Gigaspora</taxon>
    </lineage>
</organism>
<evidence type="ECO:0000313" key="1">
    <source>
        <dbReference type="EMBL" id="CAG8700258.1"/>
    </source>
</evidence>
<reference evidence="1 2" key="1">
    <citation type="submission" date="2021-06" db="EMBL/GenBank/DDBJ databases">
        <authorList>
            <person name="Kallberg Y."/>
            <person name="Tangrot J."/>
            <person name="Rosling A."/>
        </authorList>
    </citation>
    <scope>NUCLEOTIDE SEQUENCE [LARGE SCALE GENOMIC DNA]</scope>
    <source>
        <strain evidence="1 2">120-4 pot B 10/14</strain>
    </source>
</reference>
<sequence>KKVSIKVDVRAFVGAFETRYRNSDFYGIFSLIALNQAHSTVTFDNSLVFIEAMGIETIILEFNNIKVQCQNVGNHVINFNNRKDSRVVCNSSKSESIPRYIIALFSVNCSISENDRIFYKINNKFISFTKDNSKLSLKNKGIEILKPYFVPKIDQLELFYSLKKTDEQNILIYYLNEYEILCLQRNVLDLNIVTKDQFFTENKSNASSKKKLENLIIKLKNQYFLNEISKGKKKRKIIFDHYNHEMENIFMKIKTKYWKIELRLNHNLEIFKRNKPFVFGFSSGLGIGKTFLISKVKEYLLENDVKEDEILITRELRDVIRSLNGKAKVKFDLIIKITCDFSKVLDVKKDNSELDRGYYSEKDLE</sequence>
<comment type="caution">
    <text evidence="1">The sequence shown here is derived from an EMBL/GenBank/DDBJ whole genome shotgun (WGS) entry which is preliminary data.</text>
</comment>
<proteinExistence type="predicted"/>
<protein>
    <submittedName>
        <fullName evidence="1">26091_t:CDS:1</fullName>
    </submittedName>
</protein>
<dbReference type="Proteomes" id="UP000789901">
    <property type="component" value="Unassembled WGS sequence"/>
</dbReference>
<accession>A0ABN7UYF2</accession>
<gene>
    <name evidence="1" type="ORF">GMARGA_LOCUS12076</name>
</gene>
<keyword evidence="2" id="KW-1185">Reference proteome</keyword>
<dbReference type="EMBL" id="CAJVQB010007273">
    <property type="protein sequence ID" value="CAG8700258.1"/>
    <property type="molecule type" value="Genomic_DNA"/>
</dbReference>
<name>A0ABN7UYF2_GIGMA</name>
<evidence type="ECO:0000313" key="2">
    <source>
        <dbReference type="Proteomes" id="UP000789901"/>
    </source>
</evidence>
<feature type="non-terminal residue" evidence="1">
    <location>
        <position position="1"/>
    </location>
</feature>